<evidence type="ECO:0000259" key="3">
    <source>
        <dbReference type="Pfam" id="PF02525"/>
    </source>
</evidence>
<protein>
    <recommendedName>
        <fullName evidence="3">Flavodoxin-like fold domain-containing protein</fullName>
    </recommendedName>
</protein>
<comment type="caution">
    <text evidence="4">The sequence shown here is derived from an EMBL/GenBank/DDBJ whole genome shotgun (WGS) entry which is preliminary data.</text>
</comment>
<dbReference type="AlphaFoldDB" id="A0A0M3DHG2"/>
<evidence type="ECO:0000256" key="2">
    <source>
        <dbReference type="ARBA" id="ARBA00023002"/>
    </source>
</evidence>
<evidence type="ECO:0000313" key="4">
    <source>
        <dbReference type="EMBL" id="KKY00832.1"/>
    </source>
</evidence>
<feature type="domain" description="Flavodoxin-like fold" evidence="3">
    <location>
        <begin position="1"/>
        <end position="175"/>
    </location>
</feature>
<sequence>MNTTIIISNPNKNSFNQNIMDNVIKGIEKCGKNYSIIDLYQDEFNPVMTSEEVKLYTKGESDDNLVKKYQNILKESDEIVLIFPIWWNNVPAMLKGFFDKVFIKEFAFEEKNNRPKGKLSHIKKGILITTSESDTQYIKNELGNPIENTIIKSTLNICGIENIKWINNNLANNSEADKDEFLSNIEVYFS</sequence>
<comment type="similarity">
    <text evidence="1">Belongs to the NAD(P)H dehydrogenase (quinone) family.</text>
</comment>
<dbReference type="GO" id="GO:0005829">
    <property type="term" value="C:cytosol"/>
    <property type="evidence" value="ECO:0007669"/>
    <property type="project" value="TreeGrafter"/>
</dbReference>
<dbReference type="InterPro" id="IPR051545">
    <property type="entry name" value="NAD(P)H_dehydrogenase_qn"/>
</dbReference>
<keyword evidence="2" id="KW-0560">Oxidoreductase</keyword>
<dbReference type="RefSeq" id="WP_046823469.1">
    <property type="nucleotide sequence ID" value="NZ_LBBT01000240.1"/>
</dbReference>
<dbReference type="Proteomes" id="UP000034407">
    <property type="component" value="Unassembled WGS sequence"/>
</dbReference>
<dbReference type="PATRIC" id="fig|1629550.3.peg.1834"/>
<dbReference type="PANTHER" id="PTHR10204:SF34">
    <property type="entry name" value="NAD(P)H DEHYDROGENASE [QUINONE] 1 ISOFORM 1"/>
    <property type="match status" value="1"/>
</dbReference>
<keyword evidence="5" id="KW-1185">Reference proteome</keyword>
<organism evidence="4 5">
    <name type="scientific">Paraclostridium benzoelyticum</name>
    <dbReference type="NCBI Taxonomy" id="1629550"/>
    <lineage>
        <taxon>Bacteria</taxon>
        <taxon>Bacillati</taxon>
        <taxon>Bacillota</taxon>
        <taxon>Clostridia</taxon>
        <taxon>Peptostreptococcales</taxon>
        <taxon>Peptostreptococcaceae</taxon>
        <taxon>Paraclostridium</taxon>
    </lineage>
</organism>
<reference evidence="4 5" key="1">
    <citation type="submission" date="2015-04" db="EMBL/GenBank/DDBJ databases">
        <title>Microcin producing Clostridium sp. JC272T.</title>
        <authorList>
            <person name="Jyothsna T."/>
            <person name="Sasikala C."/>
            <person name="Ramana C."/>
        </authorList>
    </citation>
    <scope>NUCLEOTIDE SEQUENCE [LARGE SCALE GENOMIC DNA]</scope>
    <source>
        <strain evidence="4 5">JC272</strain>
    </source>
</reference>
<dbReference type="Pfam" id="PF02525">
    <property type="entry name" value="Flavodoxin_2"/>
    <property type="match status" value="1"/>
</dbReference>
<evidence type="ECO:0000256" key="1">
    <source>
        <dbReference type="ARBA" id="ARBA00006252"/>
    </source>
</evidence>
<dbReference type="SUPFAM" id="SSF52218">
    <property type="entry name" value="Flavoproteins"/>
    <property type="match status" value="1"/>
</dbReference>
<dbReference type="InterPro" id="IPR003680">
    <property type="entry name" value="Flavodoxin_fold"/>
</dbReference>
<proteinExistence type="inferred from homology"/>
<gene>
    <name evidence="4" type="ORF">VN21_11850</name>
</gene>
<dbReference type="GO" id="GO:0003955">
    <property type="term" value="F:NAD(P)H dehydrogenase (quinone) activity"/>
    <property type="evidence" value="ECO:0007669"/>
    <property type="project" value="TreeGrafter"/>
</dbReference>
<evidence type="ECO:0000313" key="5">
    <source>
        <dbReference type="Proteomes" id="UP000034407"/>
    </source>
</evidence>
<dbReference type="Gene3D" id="3.40.50.360">
    <property type="match status" value="1"/>
</dbReference>
<dbReference type="PANTHER" id="PTHR10204">
    <property type="entry name" value="NAD P H OXIDOREDUCTASE-RELATED"/>
    <property type="match status" value="1"/>
</dbReference>
<dbReference type="EMBL" id="LBBT01000240">
    <property type="protein sequence ID" value="KKY00832.1"/>
    <property type="molecule type" value="Genomic_DNA"/>
</dbReference>
<accession>A0A0M3DHG2</accession>
<name>A0A0M3DHG2_9FIRM</name>
<dbReference type="InterPro" id="IPR029039">
    <property type="entry name" value="Flavoprotein-like_sf"/>
</dbReference>